<dbReference type="Gene3D" id="1.10.1000.11">
    <property type="entry name" value="Arf Nucleotide-binding Site Opener,domain 2"/>
    <property type="match status" value="1"/>
</dbReference>
<gene>
    <name evidence="4 5 6" type="primary">LOC110983750</name>
</gene>
<evidence type="ECO:0000313" key="3">
    <source>
        <dbReference type="Proteomes" id="UP000694845"/>
    </source>
</evidence>
<keyword evidence="3" id="KW-1185">Reference proteome</keyword>
<proteinExistence type="predicted"/>
<evidence type="ECO:0000259" key="1">
    <source>
        <dbReference type="PROSITE" id="PS50181"/>
    </source>
</evidence>
<sequence>MNQKQTAGTISLKLRWIFPIKQCELVCLEKKTTASVIVQIFCNKKWTGFGSDAQCSGKLKHRTMGQSLRKARRHKHYPRTSRLPSFMDPASKLPDLTEMPPELAYMVLSNLNAEDLCLAMCVNHLWRELSRDDLLWQGLCRGTWRYVSCYDRANEPGFCFMDLYMKLDEGSLTFNADAVMGLEYFIQNGIIDDTPLSIAKFIHNTNKLDRYQVRQLLTKRQDILQQLVYLDDYKQKLLPNALRTFFSNIQSPGENGHQLQKLLEIFAERFVSCNPECGLSKDGICILCYSLILLSVDLTSPHVKNKMSKREFIRNVRNATREANDELSGHLYDNIYLVGHIAPQRW</sequence>
<dbReference type="PANTHER" id="PTHR10663">
    <property type="entry name" value="GUANYL-NUCLEOTIDE EXCHANGE FACTOR"/>
    <property type="match status" value="1"/>
</dbReference>
<dbReference type="RefSeq" id="XP_022098967.1">
    <property type="nucleotide sequence ID" value="XM_022243275.1"/>
</dbReference>
<dbReference type="KEGG" id="aplc:110983750"/>
<dbReference type="SUPFAM" id="SSF81383">
    <property type="entry name" value="F-box domain"/>
    <property type="match status" value="1"/>
</dbReference>
<dbReference type="CDD" id="cd00171">
    <property type="entry name" value="Sec7"/>
    <property type="match status" value="1"/>
</dbReference>
<evidence type="ECO:0000259" key="2">
    <source>
        <dbReference type="PROSITE" id="PS50190"/>
    </source>
</evidence>
<dbReference type="PROSITE" id="PS50181">
    <property type="entry name" value="FBOX"/>
    <property type="match status" value="1"/>
</dbReference>
<dbReference type="Gene3D" id="1.10.220.20">
    <property type="match status" value="1"/>
</dbReference>
<dbReference type="InterPro" id="IPR001810">
    <property type="entry name" value="F-box_dom"/>
</dbReference>
<feature type="domain" description="F-box" evidence="1">
    <location>
        <begin position="93"/>
        <end position="139"/>
    </location>
</feature>
<dbReference type="SMART" id="SM00222">
    <property type="entry name" value="Sec7"/>
    <property type="match status" value="1"/>
</dbReference>
<dbReference type="PANTHER" id="PTHR10663:SF372">
    <property type="entry name" value="F-BOX ONLY PROTEIN 8"/>
    <property type="match status" value="1"/>
</dbReference>
<dbReference type="InterPro" id="IPR000904">
    <property type="entry name" value="Sec7_dom"/>
</dbReference>
<dbReference type="InterPro" id="IPR035999">
    <property type="entry name" value="Sec7_dom_sf"/>
</dbReference>
<feature type="domain" description="SEC7" evidence="2">
    <location>
        <begin position="167"/>
        <end position="338"/>
    </location>
</feature>
<dbReference type="GO" id="GO:0005085">
    <property type="term" value="F:guanyl-nucleotide exchange factor activity"/>
    <property type="evidence" value="ECO:0007669"/>
    <property type="project" value="InterPro"/>
</dbReference>
<dbReference type="RefSeq" id="XP_022098966.1">
    <property type="nucleotide sequence ID" value="XM_022243274.1"/>
</dbReference>
<reference evidence="4 5" key="1">
    <citation type="submission" date="2025-04" db="UniProtKB">
        <authorList>
            <consortium name="RefSeq"/>
        </authorList>
    </citation>
    <scope>IDENTIFICATION</scope>
</reference>
<dbReference type="OMA" id="TFNADCH"/>
<protein>
    <submittedName>
        <fullName evidence="4 5">F-box only protein 8-like</fullName>
    </submittedName>
</protein>
<dbReference type="PROSITE" id="PS50190">
    <property type="entry name" value="SEC7"/>
    <property type="match status" value="1"/>
</dbReference>
<evidence type="ECO:0000313" key="5">
    <source>
        <dbReference type="RefSeq" id="XP_022098967.1"/>
    </source>
</evidence>
<dbReference type="SUPFAM" id="SSF48425">
    <property type="entry name" value="Sec7 domain"/>
    <property type="match status" value="1"/>
</dbReference>
<dbReference type="CTD" id="26269"/>
<dbReference type="SMART" id="SM00256">
    <property type="entry name" value="FBOX"/>
    <property type="match status" value="1"/>
</dbReference>
<organism evidence="3 6">
    <name type="scientific">Acanthaster planci</name>
    <name type="common">Crown-of-thorns starfish</name>
    <dbReference type="NCBI Taxonomy" id="133434"/>
    <lineage>
        <taxon>Eukaryota</taxon>
        <taxon>Metazoa</taxon>
        <taxon>Echinodermata</taxon>
        <taxon>Eleutherozoa</taxon>
        <taxon>Asterozoa</taxon>
        <taxon>Asteroidea</taxon>
        <taxon>Valvatacea</taxon>
        <taxon>Valvatida</taxon>
        <taxon>Acanthasteridae</taxon>
        <taxon>Acanthaster</taxon>
    </lineage>
</organism>
<dbReference type="RefSeq" id="XP_022098968.1">
    <property type="nucleotide sequence ID" value="XM_022243276.1"/>
</dbReference>
<dbReference type="OrthoDB" id="430364at2759"/>
<dbReference type="AlphaFoldDB" id="A0A8B7Z047"/>
<dbReference type="Pfam" id="PF01369">
    <property type="entry name" value="Sec7"/>
    <property type="match status" value="1"/>
</dbReference>
<evidence type="ECO:0000313" key="6">
    <source>
        <dbReference type="RefSeq" id="XP_022098968.1"/>
    </source>
</evidence>
<dbReference type="Gene3D" id="1.20.1280.50">
    <property type="match status" value="1"/>
</dbReference>
<dbReference type="GO" id="GO:0032012">
    <property type="term" value="P:regulation of ARF protein signal transduction"/>
    <property type="evidence" value="ECO:0007669"/>
    <property type="project" value="InterPro"/>
</dbReference>
<dbReference type="InterPro" id="IPR036047">
    <property type="entry name" value="F-box-like_dom_sf"/>
</dbReference>
<dbReference type="GeneID" id="110983750"/>
<evidence type="ECO:0000313" key="4">
    <source>
        <dbReference type="RefSeq" id="XP_022098966.1"/>
    </source>
</evidence>
<dbReference type="Pfam" id="PF12937">
    <property type="entry name" value="F-box-like"/>
    <property type="match status" value="1"/>
</dbReference>
<dbReference type="Proteomes" id="UP000694845">
    <property type="component" value="Unplaced"/>
</dbReference>
<dbReference type="InterPro" id="IPR023394">
    <property type="entry name" value="Sec7_C_sf"/>
</dbReference>
<accession>A0A8B7Z047</accession>
<name>A0A8B7Z047_ACAPL</name>